<feature type="domain" description="NADP-dependent oxidoreductase" evidence="3">
    <location>
        <begin position="14"/>
        <end position="91"/>
    </location>
</feature>
<accession>A0A5Q4BPN9</accession>
<evidence type="ECO:0000313" key="4">
    <source>
        <dbReference type="EMBL" id="TQN68968.1"/>
    </source>
</evidence>
<name>A0A5Q4BPN9_9PEZI</name>
<gene>
    <name evidence="4" type="ORF">CSHISOI_06501</name>
</gene>
<dbReference type="Proteomes" id="UP000326340">
    <property type="component" value="Unassembled WGS sequence"/>
</dbReference>
<dbReference type="OrthoDB" id="416253at2759"/>
<dbReference type="Pfam" id="PF00248">
    <property type="entry name" value="Aldo_ket_red"/>
    <property type="match status" value="1"/>
</dbReference>
<reference evidence="4 5" key="1">
    <citation type="journal article" date="2019" name="Sci. Rep.">
        <title>Colletotrichum shisoi sp. nov., an anthracnose pathogen of Perilla frutescens in Japan: molecular phylogenetic, morphological and genomic evidence.</title>
        <authorList>
            <person name="Gan P."/>
            <person name="Tsushima A."/>
            <person name="Hiroyama R."/>
            <person name="Narusaka M."/>
            <person name="Takano Y."/>
            <person name="Narusaka Y."/>
            <person name="Kawaradani M."/>
            <person name="Damm U."/>
            <person name="Shirasu K."/>
        </authorList>
    </citation>
    <scope>NUCLEOTIDE SEQUENCE [LARGE SCALE GENOMIC DNA]</scope>
    <source>
        <strain evidence="4 5">PG-2018a</strain>
    </source>
</reference>
<dbReference type="GO" id="GO:0016491">
    <property type="term" value="F:oxidoreductase activity"/>
    <property type="evidence" value="ECO:0007669"/>
    <property type="project" value="UniProtKB-KW"/>
</dbReference>
<dbReference type="InterPro" id="IPR018170">
    <property type="entry name" value="Aldo/ket_reductase_CS"/>
</dbReference>
<dbReference type="SUPFAM" id="SSF51430">
    <property type="entry name" value="NAD(P)-linked oxidoreductase"/>
    <property type="match status" value="1"/>
</dbReference>
<dbReference type="Gene3D" id="3.20.20.100">
    <property type="entry name" value="NADP-dependent oxidoreductase domain"/>
    <property type="match status" value="1"/>
</dbReference>
<dbReference type="PROSITE" id="PS00798">
    <property type="entry name" value="ALDOKETO_REDUCTASE_1"/>
    <property type="match status" value="1"/>
</dbReference>
<protein>
    <submittedName>
        <fullName evidence="4">Putative oxidoreductase</fullName>
    </submittedName>
</protein>
<sequence>MKVYRAQWASVPRIGLGVYQLRGEDFFRAFVAAVEAGYRHIDTAQLYGNEVEVGRATTKYLQQQQSQSNETAPVKREDILWTTKMGRTDGGAEKTYPQRAAQRETGGRR</sequence>
<proteinExistence type="predicted"/>
<dbReference type="EMBL" id="PUHP01000599">
    <property type="protein sequence ID" value="TQN68968.1"/>
    <property type="molecule type" value="Genomic_DNA"/>
</dbReference>
<keyword evidence="5" id="KW-1185">Reference proteome</keyword>
<evidence type="ECO:0000259" key="3">
    <source>
        <dbReference type="Pfam" id="PF00248"/>
    </source>
</evidence>
<evidence type="ECO:0000256" key="1">
    <source>
        <dbReference type="ARBA" id="ARBA00023002"/>
    </source>
</evidence>
<dbReference type="InterPro" id="IPR020471">
    <property type="entry name" value="AKR"/>
</dbReference>
<keyword evidence="1" id="KW-0560">Oxidoreductase</keyword>
<evidence type="ECO:0000256" key="2">
    <source>
        <dbReference type="SAM" id="MobiDB-lite"/>
    </source>
</evidence>
<organism evidence="4 5">
    <name type="scientific">Colletotrichum shisoi</name>
    <dbReference type="NCBI Taxonomy" id="2078593"/>
    <lineage>
        <taxon>Eukaryota</taxon>
        <taxon>Fungi</taxon>
        <taxon>Dikarya</taxon>
        <taxon>Ascomycota</taxon>
        <taxon>Pezizomycotina</taxon>
        <taxon>Sordariomycetes</taxon>
        <taxon>Hypocreomycetidae</taxon>
        <taxon>Glomerellales</taxon>
        <taxon>Glomerellaceae</taxon>
        <taxon>Colletotrichum</taxon>
        <taxon>Colletotrichum destructivum species complex</taxon>
    </lineage>
</organism>
<comment type="caution">
    <text evidence="4">The sequence shown here is derived from an EMBL/GenBank/DDBJ whole genome shotgun (WGS) entry which is preliminary data.</text>
</comment>
<feature type="region of interest" description="Disordered" evidence="2">
    <location>
        <begin position="62"/>
        <end position="109"/>
    </location>
</feature>
<feature type="compositionally biased region" description="Polar residues" evidence="2">
    <location>
        <begin position="62"/>
        <end position="71"/>
    </location>
</feature>
<dbReference type="InterPro" id="IPR023210">
    <property type="entry name" value="NADP_OxRdtase_dom"/>
</dbReference>
<dbReference type="InterPro" id="IPR036812">
    <property type="entry name" value="NAD(P)_OxRdtase_dom_sf"/>
</dbReference>
<dbReference type="PANTHER" id="PTHR43827">
    <property type="entry name" value="2,5-DIKETO-D-GLUCONIC ACID REDUCTASE"/>
    <property type="match status" value="1"/>
</dbReference>
<dbReference type="PANTHER" id="PTHR43827:SF14">
    <property type="entry name" value="NADP-DEPENDENT OXIDOREDUCTASE DOMAIN-CONTAINING PROTEIN"/>
    <property type="match status" value="1"/>
</dbReference>
<dbReference type="AlphaFoldDB" id="A0A5Q4BPN9"/>
<evidence type="ECO:0000313" key="5">
    <source>
        <dbReference type="Proteomes" id="UP000326340"/>
    </source>
</evidence>